<organism evidence="1">
    <name type="scientific">Arundo donax</name>
    <name type="common">Giant reed</name>
    <name type="synonym">Donax arundinaceus</name>
    <dbReference type="NCBI Taxonomy" id="35708"/>
    <lineage>
        <taxon>Eukaryota</taxon>
        <taxon>Viridiplantae</taxon>
        <taxon>Streptophyta</taxon>
        <taxon>Embryophyta</taxon>
        <taxon>Tracheophyta</taxon>
        <taxon>Spermatophyta</taxon>
        <taxon>Magnoliopsida</taxon>
        <taxon>Liliopsida</taxon>
        <taxon>Poales</taxon>
        <taxon>Poaceae</taxon>
        <taxon>PACMAD clade</taxon>
        <taxon>Arundinoideae</taxon>
        <taxon>Arundineae</taxon>
        <taxon>Arundo</taxon>
    </lineage>
</organism>
<dbReference type="EMBL" id="GBRH01280516">
    <property type="protein sequence ID" value="JAD17379.1"/>
    <property type="molecule type" value="Transcribed_RNA"/>
</dbReference>
<reference evidence="1" key="2">
    <citation type="journal article" date="2015" name="Data Brief">
        <title>Shoot transcriptome of the giant reed, Arundo donax.</title>
        <authorList>
            <person name="Barrero R.A."/>
            <person name="Guerrero F.D."/>
            <person name="Moolhuijzen P."/>
            <person name="Goolsby J.A."/>
            <person name="Tidwell J."/>
            <person name="Bellgard S.E."/>
            <person name="Bellgard M.I."/>
        </authorList>
    </citation>
    <scope>NUCLEOTIDE SEQUENCE</scope>
    <source>
        <tissue evidence="1">Shoot tissue taken approximately 20 cm above the soil surface</tissue>
    </source>
</reference>
<reference evidence="1" key="1">
    <citation type="submission" date="2014-09" db="EMBL/GenBank/DDBJ databases">
        <authorList>
            <person name="Magalhaes I.L.F."/>
            <person name="Oliveira U."/>
            <person name="Santos F.R."/>
            <person name="Vidigal T.H.D.A."/>
            <person name="Brescovit A.D."/>
            <person name="Santos A.J."/>
        </authorList>
    </citation>
    <scope>NUCLEOTIDE SEQUENCE</scope>
    <source>
        <tissue evidence="1">Shoot tissue taken approximately 20 cm above the soil surface</tissue>
    </source>
</reference>
<sequence length="35" mass="3938">MTDILARLLGASIQMAPKIQRMLLKISMQYAVCTQ</sequence>
<evidence type="ECO:0000313" key="1">
    <source>
        <dbReference type="EMBL" id="JAD17379.1"/>
    </source>
</evidence>
<name>A0A0A8XTQ3_ARUDO</name>
<dbReference type="AlphaFoldDB" id="A0A0A8XTQ3"/>
<proteinExistence type="predicted"/>
<accession>A0A0A8XTQ3</accession>
<protein>
    <submittedName>
        <fullName evidence="1">Uncharacterized protein</fullName>
    </submittedName>
</protein>